<dbReference type="EMBL" id="FQXK01000022">
    <property type="protein sequence ID" value="SHI27217.1"/>
    <property type="molecule type" value="Genomic_DNA"/>
</dbReference>
<accession>A0A1M5ZSE2</accession>
<dbReference type="RefSeq" id="WP_073388424.1">
    <property type="nucleotide sequence ID" value="NZ_FQXK01000022.1"/>
</dbReference>
<dbReference type="STRING" id="1121131.SAMN02745229_02620"/>
<dbReference type="GeneID" id="89511178"/>
<dbReference type="Proteomes" id="UP000184278">
    <property type="component" value="Unassembled WGS sequence"/>
</dbReference>
<keyword evidence="2" id="KW-1185">Reference proteome</keyword>
<protein>
    <submittedName>
        <fullName evidence="1">Uncharacterized protein</fullName>
    </submittedName>
</protein>
<name>A0A1M5ZSE2_BUTFI</name>
<reference evidence="2" key="1">
    <citation type="submission" date="2016-11" db="EMBL/GenBank/DDBJ databases">
        <authorList>
            <person name="Varghese N."/>
            <person name="Submissions S."/>
        </authorList>
    </citation>
    <scope>NUCLEOTIDE SEQUENCE [LARGE SCALE GENOMIC DNA]</scope>
    <source>
        <strain evidence="2">DSM 3071</strain>
    </source>
</reference>
<organism evidence="1 2">
    <name type="scientific">Butyrivibrio fibrisolvens DSM 3071</name>
    <dbReference type="NCBI Taxonomy" id="1121131"/>
    <lineage>
        <taxon>Bacteria</taxon>
        <taxon>Bacillati</taxon>
        <taxon>Bacillota</taxon>
        <taxon>Clostridia</taxon>
        <taxon>Lachnospirales</taxon>
        <taxon>Lachnospiraceae</taxon>
        <taxon>Butyrivibrio</taxon>
    </lineage>
</organism>
<dbReference type="OrthoDB" id="510867at2"/>
<proteinExistence type="predicted"/>
<evidence type="ECO:0000313" key="2">
    <source>
        <dbReference type="Proteomes" id="UP000184278"/>
    </source>
</evidence>
<evidence type="ECO:0000313" key="1">
    <source>
        <dbReference type="EMBL" id="SHI27217.1"/>
    </source>
</evidence>
<gene>
    <name evidence="1" type="ORF">SAMN02745229_02620</name>
</gene>
<dbReference type="AlphaFoldDB" id="A0A1M5ZSE2"/>
<sequence>MLLYHYYDKKIGPFKNLSDLSIEEANRILLTIKSEKPETMCAKRQDSYIADRRHFEKIQKQ</sequence>